<reference evidence="5" key="1">
    <citation type="submission" date="2020-12" db="EMBL/GenBank/DDBJ databases">
        <title>Pontibaca salina gen. nov., sp. nov., isolated from marine sediment.</title>
        <authorList>
            <person name="Bo J."/>
            <person name="Wang S."/>
            <person name="Song X."/>
            <person name="Du Z."/>
        </authorList>
    </citation>
    <scope>NUCLEOTIDE SEQUENCE</scope>
    <source>
        <strain evidence="5">S1109L</strain>
    </source>
</reference>
<comment type="caution">
    <text evidence="5">The sequence shown here is derived from an EMBL/GenBank/DDBJ whole genome shotgun (WGS) entry which is preliminary data.</text>
</comment>
<dbReference type="InterPro" id="IPR007428">
    <property type="entry name" value="MlaA"/>
</dbReference>
<gene>
    <name evidence="5" type="ORF">JAO82_06715</name>
</gene>
<evidence type="ECO:0000313" key="5">
    <source>
        <dbReference type="EMBL" id="MBI6629574.1"/>
    </source>
</evidence>
<evidence type="ECO:0000256" key="3">
    <source>
        <dbReference type="SAM" id="MobiDB-lite"/>
    </source>
</evidence>
<dbReference type="GO" id="GO:0016020">
    <property type="term" value="C:membrane"/>
    <property type="evidence" value="ECO:0007669"/>
    <property type="project" value="InterPro"/>
</dbReference>
<feature type="chain" id="PRO_5037642838" evidence="4">
    <location>
        <begin position="23"/>
        <end position="266"/>
    </location>
</feature>
<dbReference type="GO" id="GO:0120010">
    <property type="term" value="P:intermembrane phospholipid transfer"/>
    <property type="evidence" value="ECO:0007669"/>
    <property type="project" value="TreeGrafter"/>
</dbReference>
<organism evidence="5 6">
    <name type="scientific">Pontibaca salina</name>
    <dbReference type="NCBI Taxonomy" id="2795731"/>
    <lineage>
        <taxon>Bacteria</taxon>
        <taxon>Pseudomonadati</taxon>
        <taxon>Pseudomonadota</taxon>
        <taxon>Alphaproteobacteria</taxon>
        <taxon>Rhodobacterales</taxon>
        <taxon>Roseobacteraceae</taxon>
        <taxon>Pontibaca</taxon>
    </lineage>
</organism>
<protein>
    <submittedName>
        <fullName evidence="5">VacJ family lipoprotein</fullName>
    </submittedName>
</protein>
<accession>A0A934HU13</accession>
<dbReference type="Proteomes" id="UP000613255">
    <property type="component" value="Unassembled WGS sequence"/>
</dbReference>
<dbReference type="PROSITE" id="PS51257">
    <property type="entry name" value="PROKAR_LIPOPROTEIN"/>
    <property type="match status" value="1"/>
</dbReference>
<keyword evidence="2 4" id="KW-0732">Signal</keyword>
<dbReference type="EMBL" id="JAEIJD010000004">
    <property type="protein sequence ID" value="MBI6629574.1"/>
    <property type="molecule type" value="Genomic_DNA"/>
</dbReference>
<proteinExistence type="inferred from homology"/>
<name>A0A934HU13_9RHOB</name>
<keyword evidence="6" id="KW-1185">Reference proteome</keyword>
<comment type="similarity">
    <text evidence="1">Belongs to the MlaA family.</text>
</comment>
<dbReference type="PANTHER" id="PTHR30035:SF3">
    <property type="entry name" value="INTERMEMBRANE PHOSPHOLIPID TRANSPORT SYSTEM LIPOPROTEIN MLAA"/>
    <property type="match status" value="1"/>
</dbReference>
<evidence type="ECO:0000256" key="4">
    <source>
        <dbReference type="SAM" id="SignalP"/>
    </source>
</evidence>
<feature type="region of interest" description="Disordered" evidence="3">
    <location>
        <begin position="243"/>
        <end position="266"/>
    </location>
</feature>
<dbReference type="PRINTS" id="PR01805">
    <property type="entry name" value="VACJLIPOPROT"/>
</dbReference>
<evidence type="ECO:0000313" key="6">
    <source>
        <dbReference type="Proteomes" id="UP000613255"/>
    </source>
</evidence>
<dbReference type="AlphaFoldDB" id="A0A934HU13"/>
<dbReference type="RefSeq" id="WP_198685604.1">
    <property type="nucleotide sequence ID" value="NZ_JAEIJD010000004.1"/>
</dbReference>
<evidence type="ECO:0000256" key="2">
    <source>
        <dbReference type="ARBA" id="ARBA00022729"/>
    </source>
</evidence>
<feature type="signal peptide" evidence="4">
    <location>
        <begin position="1"/>
        <end position="22"/>
    </location>
</feature>
<sequence>MSLKSQYFRTFGVLFLVAFVSACSVPDSNYTNSGEVFDPHEQANRGVHRFNLAMDSALFRPASRGYTNVVPDPIEDSFNHFSQNLSKPKDMFNFLLQGRVKEAGISLARFVLNTTIGFAGLADPATEFGIPAPSTDFGETLYVWGLNEGAYIELPVFGPSTQRDAVGRVVDFFTNPLGFNHKIGGAYFPAYAYVVESLSDRGRFSSTVDSILYDSADSYSVARVIYLQNRRFKLEGAEGDTYVDPYDDPYADTGSIIDPYEDPYDD</sequence>
<keyword evidence="5" id="KW-0449">Lipoprotein</keyword>
<evidence type="ECO:0000256" key="1">
    <source>
        <dbReference type="ARBA" id="ARBA00010634"/>
    </source>
</evidence>
<dbReference type="Pfam" id="PF04333">
    <property type="entry name" value="MlaA"/>
    <property type="match status" value="1"/>
</dbReference>
<dbReference type="PANTHER" id="PTHR30035">
    <property type="entry name" value="LIPOPROTEIN VACJ-RELATED"/>
    <property type="match status" value="1"/>
</dbReference>